<keyword evidence="3" id="KW-1185">Reference proteome</keyword>
<evidence type="ECO:0000313" key="3">
    <source>
        <dbReference type="Proteomes" id="UP000001058"/>
    </source>
</evidence>
<dbReference type="EMBL" id="GL378329">
    <property type="protein sequence ID" value="EFJ50939.1"/>
    <property type="molecule type" value="Genomic_DNA"/>
</dbReference>
<accession>D8TN70</accession>
<name>D8TN70_VOLCA</name>
<feature type="signal peptide" evidence="1">
    <location>
        <begin position="1"/>
        <end position="21"/>
    </location>
</feature>
<evidence type="ECO:0000313" key="2">
    <source>
        <dbReference type="EMBL" id="EFJ50939.1"/>
    </source>
</evidence>
<keyword evidence="1" id="KW-0732">Signal</keyword>
<dbReference type="GeneID" id="9621063"/>
<dbReference type="InParanoid" id="D8TN70"/>
<organism evidence="3">
    <name type="scientific">Volvox carteri f. nagariensis</name>
    <dbReference type="NCBI Taxonomy" id="3068"/>
    <lineage>
        <taxon>Eukaryota</taxon>
        <taxon>Viridiplantae</taxon>
        <taxon>Chlorophyta</taxon>
        <taxon>core chlorophytes</taxon>
        <taxon>Chlorophyceae</taxon>
        <taxon>CS clade</taxon>
        <taxon>Chlamydomonadales</taxon>
        <taxon>Volvocaceae</taxon>
        <taxon>Volvox</taxon>
    </lineage>
</organism>
<protein>
    <recommendedName>
        <fullName evidence="4">Secreted protein</fullName>
    </recommendedName>
</protein>
<feature type="chain" id="PRO_5003123722" description="Secreted protein" evidence="1">
    <location>
        <begin position="22"/>
        <end position="113"/>
    </location>
</feature>
<reference evidence="2 3" key="1">
    <citation type="journal article" date="2010" name="Science">
        <title>Genomic analysis of organismal complexity in the multicellular green alga Volvox carteri.</title>
        <authorList>
            <person name="Prochnik S.E."/>
            <person name="Umen J."/>
            <person name="Nedelcu A.M."/>
            <person name="Hallmann A."/>
            <person name="Miller S.M."/>
            <person name="Nishii I."/>
            <person name="Ferris P."/>
            <person name="Kuo A."/>
            <person name="Mitros T."/>
            <person name="Fritz-Laylin L.K."/>
            <person name="Hellsten U."/>
            <person name="Chapman J."/>
            <person name="Simakov O."/>
            <person name="Rensing S.A."/>
            <person name="Terry A."/>
            <person name="Pangilinan J."/>
            <person name="Kapitonov V."/>
            <person name="Jurka J."/>
            <person name="Salamov A."/>
            <person name="Shapiro H."/>
            <person name="Schmutz J."/>
            <person name="Grimwood J."/>
            <person name="Lindquist E."/>
            <person name="Lucas S."/>
            <person name="Grigoriev I.V."/>
            <person name="Schmitt R."/>
            <person name="Kirk D."/>
            <person name="Rokhsar D.S."/>
        </authorList>
    </citation>
    <scope>NUCLEOTIDE SEQUENCE [LARGE SCALE GENOMIC DNA]</scope>
    <source>
        <strain evidence="3">f. Nagariensis / Eve</strain>
    </source>
</reference>
<dbReference type="AlphaFoldDB" id="D8TN70"/>
<dbReference type="Proteomes" id="UP000001058">
    <property type="component" value="Unassembled WGS sequence"/>
</dbReference>
<sequence>MQLSLLTRLCLALCYSPYYQGTYESKPMWNHWCSGVIARTDPLKEQTSPNGAERVMSLTIGAGLCRLLGTANVGPLPVAPALYQGWCRWRPCGNLKQACHATTTILLVAKTLE</sequence>
<proteinExistence type="predicted"/>
<dbReference type="RefSeq" id="XP_002947951.1">
    <property type="nucleotide sequence ID" value="XM_002947905.1"/>
</dbReference>
<evidence type="ECO:0008006" key="4">
    <source>
        <dbReference type="Google" id="ProtNLM"/>
    </source>
</evidence>
<gene>
    <name evidence="2" type="ORF">VOLCADRAFT_103729</name>
</gene>
<dbReference type="KEGG" id="vcn:VOLCADRAFT_103729"/>
<evidence type="ECO:0000256" key="1">
    <source>
        <dbReference type="SAM" id="SignalP"/>
    </source>
</evidence>